<feature type="compositionally biased region" description="Polar residues" evidence="4">
    <location>
        <begin position="655"/>
        <end position="665"/>
    </location>
</feature>
<feature type="compositionally biased region" description="Pro residues" evidence="4">
    <location>
        <begin position="185"/>
        <end position="196"/>
    </location>
</feature>
<feature type="region of interest" description="Disordered" evidence="4">
    <location>
        <begin position="177"/>
        <end position="482"/>
    </location>
</feature>
<name>A0A6P8WZ24_GYMAC</name>
<feature type="compositionally biased region" description="Basic and acidic residues" evidence="4">
    <location>
        <begin position="1"/>
        <end position="13"/>
    </location>
</feature>
<dbReference type="PANTHER" id="PTHR23113:SF224">
    <property type="entry name" value="RAP GUANINE NUCLEOTIDE EXCHANGE FACTOR 1"/>
    <property type="match status" value="1"/>
</dbReference>
<evidence type="ECO:0000313" key="8">
    <source>
        <dbReference type="RefSeq" id="XP_034092932.1"/>
    </source>
</evidence>
<feature type="compositionally biased region" description="Acidic residues" evidence="4">
    <location>
        <begin position="228"/>
        <end position="237"/>
    </location>
</feature>
<dbReference type="PROSITE" id="PS50212">
    <property type="entry name" value="RASGEF_NTER"/>
    <property type="match status" value="1"/>
</dbReference>
<dbReference type="SMART" id="SM00147">
    <property type="entry name" value="RasGEF"/>
    <property type="match status" value="1"/>
</dbReference>
<evidence type="ECO:0000256" key="4">
    <source>
        <dbReference type="SAM" id="MobiDB-lite"/>
    </source>
</evidence>
<feature type="domain" description="Ras-GEF" evidence="5">
    <location>
        <begin position="862"/>
        <end position="1089"/>
    </location>
</feature>
<dbReference type="SUPFAM" id="SSF48366">
    <property type="entry name" value="Ras GEF"/>
    <property type="match status" value="1"/>
</dbReference>
<feature type="compositionally biased region" description="Polar residues" evidence="4">
    <location>
        <begin position="350"/>
        <end position="373"/>
    </location>
</feature>
<feature type="compositionally biased region" description="Low complexity" evidence="4">
    <location>
        <begin position="445"/>
        <end position="456"/>
    </location>
</feature>
<dbReference type="CTD" id="394101"/>
<dbReference type="Gene3D" id="1.20.870.10">
    <property type="entry name" value="Son of sevenless (SoS) protein Chain: S domain 1"/>
    <property type="match status" value="1"/>
</dbReference>
<dbReference type="RefSeq" id="XP_034092932.1">
    <property type="nucleotide sequence ID" value="XM_034237041.1"/>
</dbReference>
<feature type="domain" description="N-terminal Ras-GEF" evidence="6">
    <location>
        <begin position="710"/>
        <end position="832"/>
    </location>
</feature>
<dbReference type="GO" id="GO:0005085">
    <property type="term" value="F:guanyl-nucleotide exchange factor activity"/>
    <property type="evidence" value="ECO:0007669"/>
    <property type="project" value="UniProtKB-KW"/>
</dbReference>
<evidence type="ECO:0000259" key="6">
    <source>
        <dbReference type="PROSITE" id="PS50212"/>
    </source>
</evidence>
<feature type="region of interest" description="Disordered" evidence="4">
    <location>
        <begin position="649"/>
        <end position="689"/>
    </location>
</feature>
<dbReference type="InterPro" id="IPR008937">
    <property type="entry name" value="Ras-like_GEF"/>
</dbReference>
<dbReference type="InterPro" id="IPR023578">
    <property type="entry name" value="Ras_GEF_dom_sf"/>
</dbReference>
<reference evidence="8" key="1">
    <citation type="submission" date="2025-08" db="UniProtKB">
        <authorList>
            <consortium name="RefSeq"/>
        </authorList>
    </citation>
    <scope>IDENTIFICATION</scope>
</reference>
<dbReference type="InterPro" id="IPR019804">
    <property type="entry name" value="Ras_G-nucl-exch_fac_CS"/>
</dbReference>
<feature type="compositionally biased region" description="Basic and acidic residues" evidence="4">
    <location>
        <begin position="666"/>
        <end position="676"/>
    </location>
</feature>
<gene>
    <name evidence="8" type="primary">rapgef1b</name>
</gene>
<evidence type="ECO:0000256" key="1">
    <source>
        <dbReference type="ARBA" id="ARBA00022658"/>
    </source>
</evidence>
<feature type="compositionally biased region" description="Basic residues" evidence="4">
    <location>
        <begin position="29"/>
        <end position="41"/>
    </location>
</feature>
<dbReference type="GO" id="GO:0007265">
    <property type="term" value="P:Ras protein signal transduction"/>
    <property type="evidence" value="ECO:0007669"/>
    <property type="project" value="TreeGrafter"/>
</dbReference>
<feature type="region of interest" description="Disordered" evidence="4">
    <location>
        <begin position="27"/>
        <end position="64"/>
    </location>
</feature>
<proteinExistence type="predicted"/>
<evidence type="ECO:0000256" key="2">
    <source>
        <dbReference type="ARBA" id="ARBA00083313"/>
    </source>
</evidence>
<dbReference type="Pfam" id="PF00618">
    <property type="entry name" value="RasGEF_N"/>
    <property type="match status" value="1"/>
</dbReference>
<dbReference type="PROSITE" id="PS00720">
    <property type="entry name" value="RASGEF"/>
    <property type="match status" value="1"/>
</dbReference>
<dbReference type="Proteomes" id="UP000515161">
    <property type="component" value="Unplaced"/>
</dbReference>
<dbReference type="FunFam" id="1.10.840.10:FF:000009">
    <property type="entry name" value="rap guanine nucleotide exchange factor 1"/>
    <property type="match status" value="1"/>
</dbReference>
<evidence type="ECO:0000259" key="5">
    <source>
        <dbReference type="PROSITE" id="PS50009"/>
    </source>
</evidence>
<dbReference type="InterPro" id="IPR000651">
    <property type="entry name" value="Ras-like_Gua-exchang_fac_N"/>
</dbReference>
<keyword evidence="1 3" id="KW-0344">Guanine-nucleotide releasing factor</keyword>
<dbReference type="PROSITE" id="PS50009">
    <property type="entry name" value="RASGEF_CAT"/>
    <property type="match status" value="1"/>
</dbReference>
<feature type="region of interest" description="Disordered" evidence="4">
    <location>
        <begin position="1"/>
        <end position="20"/>
    </location>
</feature>
<keyword evidence="7" id="KW-1185">Reference proteome</keyword>
<dbReference type="SMART" id="SM00229">
    <property type="entry name" value="RasGEFN"/>
    <property type="match status" value="1"/>
</dbReference>
<feature type="compositionally biased region" description="Polar residues" evidence="4">
    <location>
        <begin position="434"/>
        <end position="444"/>
    </location>
</feature>
<dbReference type="InterPro" id="IPR001895">
    <property type="entry name" value="RASGEF_cat_dom"/>
</dbReference>
<feature type="compositionally biased region" description="Basic and acidic residues" evidence="4">
    <location>
        <begin position="51"/>
        <end position="64"/>
    </location>
</feature>
<dbReference type="InterPro" id="IPR036964">
    <property type="entry name" value="RASGEF_cat_dom_sf"/>
</dbReference>
<dbReference type="Gene3D" id="1.10.840.10">
    <property type="entry name" value="Ras guanine-nucleotide exchange factors catalytic domain"/>
    <property type="match status" value="1"/>
</dbReference>
<dbReference type="AlphaFoldDB" id="A0A6P8WZ24"/>
<evidence type="ECO:0000313" key="7">
    <source>
        <dbReference type="Proteomes" id="UP000515161"/>
    </source>
</evidence>
<organism evidence="7 8">
    <name type="scientific">Gymnodraco acuticeps</name>
    <name type="common">Antarctic dragonfish</name>
    <dbReference type="NCBI Taxonomy" id="8218"/>
    <lineage>
        <taxon>Eukaryota</taxon>
        <taxon>Metazoa</taxon>
        <taxon>Chordata</taxon>
        <taxon>Craniata</taxon>
        <taxon>Vertebrata</taxon>
        <taxon>Euteleostomi</taxon>
        <taxon>Actinopterygii</taxon>
        <taxon>Neopterygii</taxon>
        <taxon>Teleostei</taxon>
        <taxon>Neoteleostei</taxon>
        <taxon>Acanthomorphata</taxon>
        <taxon>Eupercaria</taxon>
        <taxon>Perciformes</taxon>
        <taxon>Notothenioidei</taxon>
        <taxon>Bathydraconidae</taxon>
        <taxon>Gymnodraco</taxon>
    </lineage>
</organism>
<dbReference type="GO" id="GO:0005886">
    <property type="term" value="C:plasma membrane"/>
    <property type="evidence" value="ECO:0007669"/>
    <property type="project" value="TreeGrafter"/>
</dbReference>
<accession>A0A6P8WZ24</accession>
<evidence type="ECO:0000256" key="3">
    <source>
        <dbReference type="PROSITE-ProRule" id="PRU00168"/>
    </source>
</evidence>
<dbReference type="CDD" id="cd06224">
    <property type="entry name" value="REM"/>
    <property type="match status" value="1"/>
</dbReference>
<feature type="compositionally biased region" description="Low complexity" evidence="4">
    <location>
        <begin position="402"/>
        <end position="415"/>
    </location>
</feature>
<protein>
    <recommendedName>
        <fullName evidence="2">CRK SH3-binding GNRP</fullName>
    </recommendedName>
</protein>
<dbReference type="Pfam" id="PF00617">
    <property type="entry name" value="RasGEF"/>
    <property type="match status" value="1"/>
</dbReference>
<dbReference type="PANTHER" id="PTHR23113">
    <property type="entry name" value="GUANINE NUCLEOTIDE EXCHANGE FACTOR"/>
    <property type="match status" value="1"/>
</dbReference>
<dbReference type="CDD" id="cd00155">
    <property type="entry name" value="RasGEF"/>
    <property type="match status" value="1"/>
</dbReference>
<dbReference type="GeneID" id="117560203"/>
<sequence>MSGKIESKQDSQRSHLSSFTMKLMDKFHSPKIKRTPSKKGKQLQPEPAAKSTEKPSNKKVSRLEEHEKDVVSALRYFKTIVDKMVVEKKVLEMLPGSASKVLEAILPLVQVEARIQHSSALSSCHNRVYQSLANLIRWADQVMLDGIDLEDKENVASVTSVIKAVLDGVKELVKLTIEKQEQPSPTTPNKPAPPAPLAESSVSSELPSIGLEQEVPPQTAPAAPPAEEASEIPEEEVAPPKPPLPEAKMAELRAQLSAGAGQRRSSQKENPPPALPPKKRQSAPSPTRVAVVAPMSRGSSLPCSVHRQQQDYEQEFLQRRFSGGSQSYGGDSPRLSPCSSMGKLSKSDEQLSSMEQDSGQCSRNTSCETLDNTESYDPDYDFLHQDLSAGENLPPIPVGGCLSPLPESHSESSSPVPGQHPSHPRFSAPPPQQQPEYWTPQTHHPNPLLLSRLSAPPALPQKKRRSTPSPFPDGGSRVLYERYPSQYDNLSEEELHPTPPFPLFTPISPMPQTNGGVFVSQYITGENADVASSPPPLPEKKSRHILQYMQFVEDYSEPQPSMFYQMPQSESIYEQRNKRFQEVYCFNDSFSSTDSVHEPVLPPALPPKQRQLSECANDEGGEGEYVNLYSSNQANGELPRSLRESITADDVLQDPSPQIPSTNSKEALDKERRQKSPESAGSDEEDVDELSLIDHKEIMSRITLKQANDDGPDVRAGSGDILLVHATETDRKDLVLYCEAFLTTYRTFITPEELIKKLHYRYTRFCHSPDTFKKRVSKNTFFVLVRVVDELCLVELTEDILKQLMDLVFTLVCNGELSLARVLRKNILDKVEQRKLLRYTNSLKPLAARGVSARPGTLHDFRSHEIADQLTLLDAELFYKIEVLEIPEVLLWAKEQNEEKSPNLTQFTEHFNNMSYWVRSLIIQQEKAQDREKLLLKFIKIMKHLRKLNNFNSYLAILSALDSAPIRRLEWQKQTSEGLEEYCTLIDSSSSFRAYRAALSEVEPPCIPYLGLILQDLTFVHLGNPDFIEGKVNFSKRWQQFNILDSMRRFQQVHYDLKRNEDIVCFFNDFSDHLAEEALWELSQKIKPRNITRRKTEREEKT</sequence>